<reference evidence="2 3" key="1">
    <citation type="journal article" date="2019" name="Sci. Rep.">
        <title>A high-quality genome of Eragrostis curvula grass provides insights into Poaceae evolution and supports new strategies to enhance forage quality.</title>
        <authorList>
            <person name="Carballo J."/>
            <person name="Santos B.A.C.M."/>
            <person name="Zappacosta D."/>
            <person name="Garbus I."/>
            <person name="Selva J.P."/>
            <person name="Gallo C.A."/>
            <person name="Diaz A."/>
            <person name="Albertini E."/>
            <person name="Caccamo M."/>
            <person name="Echenique V."/>
        </authorList>
    </citation>
    <scope>NUCLEOTIDE SEQUENCE [LARGE SCALE GENOMIC DNA]</scope>
    <source>
        <strain evidence="3">cv. Victoria</strain>
        <tissue evidence="2">Leaf</tissue>
    </source>
</reference>
<evidence type="ECO:0000256" key="1">
    <source>
        <dbReference type="SAM" id="SignalP"/>
    </source>
</evidence>
<comment type="caution">
    <text evidence="2">The sequence shown here is derived from an EMBL/GenBank/DDBJ whole genome shotgun (WGS) entry which is preliminary data.</text>
</comment>
<organism evidence="2 3">
    <name type="scientific">Eragrostis curvula</name>
    <name type="common">weeping love grass</name>
    <dbReference type="NCBI Taxonomy" id="38414"/>
    <lineage>
        <taxon>Eukaryota</taxon>
        <taxon>Viridiplantae</taxon>
        <taxon>Streptophyta</taxon>
        <taxon>Embryophyta</taxon>
        <taxon>Tracheophyta</taxon>
        <taxon>Spermatophyta</taxon>
        <taxon>Magnoliopsida</taxon>
        <taxon>Liliopsida</taxon>
        <taxon>Poales</taxon>
        <taxon>Poaceae</taxon>
        <taxon>PACMAD clade</taxon>
        <taxon>Chloridoideae</taxon>
        <taxon>Eragrostideae</taxon>
        <taxon>Eragrostidinae</taxon>
        <taxon>Eragrostis</taxon>
    </lineage>
</organism>
<dbReference type="Pfam" id="PF02450">
    <property type="entry name" value="LCAT"/>
    <property type="match status" value="1"/>
</dbReference>
<accession>A0A5J9UFV3</accession>
<keyword evidence="3" id="KW-1185">Reference proteome</keyword>
<evidence type="ECO:0000313" key="3">
    <source>
        <dbReference type="Proteomes" id="UP000324897"/>
    </source>
</evidence>
<dbReference type="InterPro" id="IPR003386">
    <property type="entry name" value="LACT/PDAT_acylTrfase"/>
</dbReference>
<dbReference type="GO" id="GO:0008374">
    <property type="term" value="F:O-acyltransferase activity"/>
    <property type="evidence" value="ECO:0007669"/>
    <property type="project" value="InterPro"/>
</dbReference>
<dbReference type="SUPFAM" id="SSF53474">
    <property type="entry name" value="alpha/beta-Hydrolases"/>
    <property type="match status" value="1"/>
</dbReference>
<dbReference type="EMBL" id="RWGY01000026">
    <property type="protein sequence ID" value="TVU22416.1"/>
    <property type="molecule type" value="Genomic_DNA"/>
</dbReference>
<gene>
    <name evidence="2" type="ORF">EJB05_32110</name>
</gene>
<dbReference type="PANTHER" id="PTHR11440">
    <property type="entry name" value="LECITHIN-CHOLESTEROL ACYLTRANSFERASE-RELATED"/>
    <property type="match status" value="1"/>
</dbReference>
<dbReference type="InterPro" id="IPR029058">
    <property type="entry name" value="AB_hydrolase_fold"/>
</dbReference>
<dbReference type="Gramene" id="TVU22416">
    <property type="protein sequence ID" value="TVU22416"/>
    <property type="gene ID" value="EJB05_32110"/>
</dbReference>
<name>A0A5J9UFV3_9POAL</name>
<sequence length="417" mass="46725">MAPFFPRFLPLLLLLLPTALREYLPAASNRRASDDAVGDELHPIRAGGAAHRRVPAVDAALWQNCSDLPVHRYVACFMEQMSLVYDPDANEFRNLPGVETRVRNFGSSMAFHRNPEHPEWCLAALRRELERLGYRDGVTLFGAAYDFRHAPPLPGRPSPVYARYFRQLTALVEDASGSRKQQRKVILFGHSFGGMVALEFARAAPAAWRDRYIKHLVLTAPLPASGFVKSVKDFNSGSDMLYVPTATSLSLRPMWRSFETAIATFPSPAVFGDDGDKPLVITKRRNYTARDMADLLADAGAAHAVEPFRRRELPKPRYFEPPMVPVTCVAGVGSDTPEQLVYWDGDFDAEPEVVYGDGDGTINLVSMLAFDDDMRREPAQRKLYKSVKVHGVQHSNIVTQEWSLKLVIQEILEANRL</sequence>
<feature type="non-terminal residue" evidence="2">
    <location>
        <position position="1"/>
    </location>
</feature>
<dbReference type="Gene3D" id="3.40.50.1820">
    <property type="entry name" value="alpha/beta hydrolase"/>
    <property type="match status" value="1"/>
</dbReference>
<dbReference type="OrthoDB" id="599078at2759"/>
<proteinExistence type="predicted"/>
<keyword evidence="1" id="KW-0732">Signal</keyword>
<dbReference type="AlphaFoldDB" id="A0A5J9UFV3"/>
<evidence type="ECO:0008006" key="4">
    <source>
        <dbReference type="Google" id="ProtNLM"/>
    </source>
</evidence>
<feature type="signal peptide" evidence="1">
    <location>
        <begin position="1"/>
        <end position="21"/>
    </location>
</feature>
<dbReference type="Proteomes" id="UP000324897">
    <property type="component" value="Unassembled WGS sequence"/>
</dbReference>
<dbReference type="GO" id="GO:0006629">
    <property type="term" value="P:lipid metabolic process"/>
    <property type="evidence" value="ECO:0007669"/>
    <property type="project" value="InterPro"/>
</dbReference>
<protein>
    <recommendedName>
        <fullName evidence="4">AB hydrolase-1 domain-containing protein</fullName>
    </recommendedName>
</protein>
<feature type="chain" id="PRO_5023840616" description="AB hydrolase-1 domain-containing protein" evidence="1">
    <location>
        <begin position="22"/>
        <end position="417"/>
    </location>
</feature>
<evidence type="ECO:0000313" key="2">
    <source>
        <dbReference type="EMBL" id="TVU22416.1"/>
    </source>
</evidence>